<keyword evidence="1" id="KW-0732">Signal</keyword>
<feature type="signal peptide" evidence="1">
    <location>
        <begin position="1"/>
        <end position="17"/>
    </location>
</feature>
<organism evidence="2 3">
    <name type="scientific">Panagrolaimus davidi</name>
    <dbReference type="NCBI Taxonomy" id="227884"/>
    <lineage>
        <taxon>Eukaryota</taxon>
        <taxon>Metazoa</taxon>
        <taxon>Ecdysozoa</taxon>
        <taxon>Nematoda</taxon>
        <taxon>Chromadorea</taxon>
        <taxon>Rhabditida</taxon>
        <taxon>Tylenchina</taxon>
        <taxon>Panagrolaimomorpha</taxon>
        <taxon>Panagrolaimoidea</taxon>
        <taxon>Panagrolaimidae</taxon>
        <taxon>Panagrolaimus</taxon>
    </lineage>
</organism>
<reference evidence="3" key="1">
    <citation type="submission" date="2022-11" db="UniProtKB">
        <authorList>
            <consortium name="WormBaseParasite"/>
        </authorList>
    </citation>
    <scope>IDENTIFICATION</scope>
</reference>
<feature type="chain" id="PRO_5037056517" evidence="1">
    <location>
        <begin position="18"/>
        <end position="174"/>
    </location>
</feature>
<sequence length="174" mass="19286">MNLYCMIFAVAFTASYAEYKYNFIRLCGFDLIAEQMNVPYSTQEEAVDTCISLDSCVGVKKITETEYYPLRTLRNLKPIAGCCDGLPDVYLYNRAFGIVMANSPSDMDVTLLYGIYIYSWSNCPTGFTNIGSMCNGAISAADCNAYPSFMESSYITGNGTCSTVTKETLINQWA</sequence>
<protein>
    <submittedName>
        <fullName evidence="3">Uncharacterized protein</fullName>
    </submittedName>
</protein>
<evidence type="ECO:0000256" key="1">
    <source>
        <dbReference type="SAM" id="SignalP"/>
    </source>
</evidence>
<dbReference type="AlphaFoldDB" id="A0A914PPG1"/>
<evidence type="ECO:0000313" key="3">
    <source>
        <dbReference type="WBParaSite" id="PDA_v2.g19963.t1"/>
    </source>
</evidence>
<dbReference type="WBParaSite" id="PDA_v2.g19963.t1">
    <property type="protein sequence ID" value="PDA_v2.g19963.t1"/>
    <property type="gene ID" value="PDA_v2.g19963"/>
</dbReference>
<evidence type="ECO:0000313" key="2">
    <source>
        <dbReference type="Proteomes" id="UP000887578"/>
    </source>
</evidence>
<keyword evidence="2" id="KW-1185">Reference proteome</keyword>
<accession>A0A914PPG1</accession>
<proteinExistence type="predicted"/>
<name>A0A914PPG1_9BILA</name>
<dbReference type="Proteomes" id="UP000887578">
    <property type="component" value="Unplaced"/>
</dbReference>